<dbReference type="Proteomes" id="UP000184339">
    <property type="component" value="Unassembled WGS sequence"/>
</dbReference>
<protein>
    <submittedName>
        <fullName evidence="1">Uncharacterized protein</fullName>
    </submittedName>
</protein>
<evidence type="ECO:0000313" key="2">
    <source>
        <dbReference type="Proteomes" id="UP000184339"/>
    </source>
</evidence>
<name>A0A1M7NU47_9BURK</name>
<evidence type="ECO:0000313" key="1">
    <source>
        <dbReference type="EMBL" id="SHN07667.1"/>
    </source>
</evidence>
<dbReference type="EMBL" id="FRCX01000004">
    <property type="protein sequence ID" value="SHN07667.1"/>
    <property type="molecule type" value="Genomic_DNA"/>
</dbReference>
<dbReference type="AlphaFoldDB" id="A0A1M7NU47"/>
<organism evidence="1 2">
    <name type="scientific">Duganella sacchari</name>
    <dbReference type="NCBI Taxonomy" id="551987"/>
    <lineage>
        <taxon>Bacteria</taxon>
        <taxon>Pseudomonadati</taxon>
        <taxon>Pseudomonadota</taxon>
        <taxon>Betaproteobacteria</taxon>
        <taxon>Burkholderiales</taxon>
        <taxon>Oxalobacteraceae</taxon>
        <taxon>Telluria group</taxon>
        <taxon>Duganella</taxon>
    </lineage>
</organism>
<reference evidence="2" key="1">
    <citation type="submission" date="2016-11" db="EMBL/GenBank/DDBJ databases">
        <authorList>
            <person name="Varghese N."/>
            <person name="Submissions S."/>
        </authorList>
    </citation>
    <scope>NUCLEOTIDE SEQUENCE [LARGE SCALE GENOMIC DNA]</scope>
    <source>
        <strain evidence="2">Sac-22</strain>
    </source>
</reference>
<accession>A0A1M7NU47</accession>
<sequence length="247" mass="27456">MAAPYEEYALAAQQFAQLSTAAASQHGMPRRSDPLTAQVLNTLADHRRFLDTQTFSSADMSSLNTMCSQANQIVIGYLLYDLAAKVDKSITDPQRVAAAVAAVGARNALTYQDEMTLVMAFNLRCQARQMPLLAELTKNLKPEEMTNERRAGLEQMRKGLMQAYLGTAQSAGTSEIRFENRRQMMSAMADVTPSFSQVFDLERREAALKFWLMQAANMPPEFSTQYQQVITALRSTQCDIICGISSK</sequence>
<proteinExistence type="predicted"/>
<gene>
    <name evidence="1" type="ORF">SAMN05192549_104192</name>
</gene>
<dbReference type="STRING" id="551987.SAMN05192549_104192"/>
<keyword evidence="2" id="KW-1185">Reference proteome</keyword>